<protein>
    <submittedName>
        <fullName evidence="5">Hydroxyindole O-methyltransferase</fullName>
    </submittedName>
</protein>
<comment type="caution">
    <text evidence="5">The sequence shown here is derived from an EMBL/GenBank/DDBJ whole genome shotgun (WGS) entry which is preliminary data.</text>
</comment>
<evidence type="ECO:0000313" key="5">
    <source>
        <dbReference type="EMBL" id="KAK3332959.1"/>
    </source>
</evidence>
<dbReference type="InterPro" id="IPR029063">
    <property type="entry name" value="SAM-dependent_MTases_sf"/>
</dbReference>
<feature type="domain" description="O-methyltransferase C-terminal" evidence="4">
    <location>
        <begin position="264"/>
        <end position="405"/>
    </location>
</feature>
<dbReference type="EMBL" id="JAUEPO010000002">
    <property type="protein sequence ID" value="KAK3332959.1"/>
    <property type="molecule type" value="Genomic_DNA"/>
</dbReference>
<dbReference type="AlphaFoldDB" id="A0AAE0MJ42"/>
<sequence length="427" mass="46594">MSTTQEETPTLDPSLASTPFDLDGVSAILSKITSLSDGLKSGDHERRLKLLSEARALVQAIETPREKMLMDMWAGIMTIGTLRIGYESGLFAEMLKDGGRPKTVSELAEATGFDPVMLSRVMRHLAATRNLTETGPQEFALTSFTRAMTMPIIGDSYVTADLALNSQSQLPIYLRDAKYNPAAAGWDPTNPTTFQRVTAASGEDPVPLFEYITARPGVAKAFGNHMAGSAQGTTRWMEGGFYPVRERLVEGCVSSDDDPAAVFLVDIGGSTGHDMVAFQSVYPDAPGRLVVQDLPGVVAGAKVGGRIELMGHDFFEAQPIQGARAYYMHRVLHDWPDDKCLQILSQVKKAMRPGYSKLLINENVIPATGARWEVTSLDLGLFVFMGAKERTEGDWHELLEEKMGFKIRGIWSAANAVESLIECELAV</sequence>
<dbReference type="PANTHER" id="PTHR43712">
    <property type="entry name" value="PUTATIVE (AFU_ORTHOLOGUE AFUA_4G14580)-RELATED"/>
    <property type="match status" value="1"/>
</dbReference>
<dbReference type="Gene3D" id="1.10.10.10">
    <property type="entry name" value="Winged helix-like DNA-binding domain superfamily/Winged helix DNA-binding domain"/>
    <property type="match status" value="1"/>
</dbReference>
<organism evidence="5 6">
    <name type="scientific">Cercophora scortea</name>
    <dbReference type="NCBI Taxonomy" id="314031"/>
    <lineage>
        <taxon>Eukaryota</taxon>
        <taxon>Fungi</taxon>
        <taxon>Dikarya</taxon>
        <taxon>Ascomycota</taxon>
        <taxon>Pezizomycotina</taxon>
        <taxon>Sordariomycetes</taxon>
        <taxon>Sordariomycetidae</taxon>
        <taxon>Sordariales</taxon>
        <taxon>Lasiosphaeriaceae</taxon>
        <taxon>Cercophora</taxon>
    </lineage>
</organism>
<name>A0AAE0MJ42_9PEZI</name>
<keyword evidence="1" id="KW-0489">Methyltransferase</keyword>
<dbReference type="InterPro" id="IPR016461">
    <property type="entry name" value="COMT-like"/>
</dbReference>
<dbReference type="SUPFAM" id="SSF53335">
    <property type="entry name" value="S-adenosyl-L-methionine-dependent methyltransferases"/>
    <property type="match status" value="1"/>
</dbReference>
<dbReference type="PANTHER" id="PTHR43712:SF17">
    <property type="entry name" value="O-METHYLTRANSFERASE"/>
    <property type="match status" value="1"/>
</dbReference>
<evidence type="ECO:0000256" key="2">
    <source>
        <dbReference type="ARBA" id="ARBA00022679"/>
    </source>
</evidence>
<reference evidence="5" key="1">
    <citation type="journal article" date="2023" name="Mol. Phylogenet. Evol.">
        <title>Genome-scale phylogeny and comparative genomics of the fungal order Sordariales.</title>
        <authorList>
            <person name="Hensen N."/>
            <person name="Bonometti L."/>
            <person name="Westerberg I."/>
            <person name="Brannstrom I.O."/>
            <person name="Guillou S."/>
            <person name="Cros-Aarteil S."/>
            <person name="Calhoun S."/>
            <person name="Haridas S."/>
            <person name="Kuo A."/>
            <person name="Mondo S."/>
            <person name="Pangilinan J."/>
            <person name="Riley R."/>
            <person name="LaButti K."/>
            <person name="Andreopoulos B."/>
            <person name="Lipzen A."/>
            <person name="Chen C."/>
            <person name="Yan M."/>
            <person name="Daum C."/>
            <person name="Ng V."/>
            <person name="Clum A."/>
            <person name="Steindorff A."/>
            <person name="Ohm R.A."/>
            <person name="Martin F."/>
            <person name="Silar P."/>
            <person name="Natvig D.O."/>
            <person name="Lalanne C."/>
            <person name="Gautier V."/>
            <person name="Ament-Velasquez S.L."/>
            <person name="Kruys A."/>
            <person name="Hutchinson M.I."/>
            <person name="Powell A.J."/>
            <person name="Barry K."/>
            <person name="Miller A.N."/>
            <person name="Grigoriev I.V."/>
            <person name="Debuchy R."/>
            <person name="Gladieux P."/>
            <person name="Hiltunen Thoren M."/>
            <person name="Johannesson H."/>
        </authorList>
    </citation>
    <scope>NUCLEOTIDE SEQUENCE</scope>
    <source>
        <strain evidence="5">SMH4131-1</strain>
    </source>
</reference>
<evidence type="ECO:0000256" key="3">
    <source>
        <dbReference type="ARBA" id="ARBA00022691"/>
    </source>
</evidence>
<dbReference type="InterPro" id="IPR036388">
    <property type="entry name" value="WH-like_DNA-bd_sf"/>
</dbReference>
<dbReference type="Gene3D" id="3.40.50.150">
    <property type="entry name" value="Vaccinia Virus protein VP39"/>
    <property type="match status" value="1"/>
</dbReference>
<reference evidence="5" key="2">
    <citation type="submission" date="2023-06" db="EMBL/GenBank/DDBJ databases">
        <authorList>
            <consortium name="Lawrence Berkeley National Laboratory"/>
            <person name="Haridas S."/>
            <person name="Hensen N."/>
            <person name="Bonometti L."/>
            <person name="Westerberg I."/>
            <person name="Brannstrom I.O."/>
            <person name="Guillou S."/>
            <person name="Cros-Aarteil S."/>
            <person name="Calhoun S."/>
            <person name="Kuo A."/>
            <person name="Mondo S."/>
            <person name="Pangilinan J."/>
            <person name="Riley R."/>
            <person name="Labutti K."/>
            <person name="Andreopoulos B."/>
            <person name="Lipzen A."/>
            <person name="Chen C."/>
            <person name="Yanf M."/>
            <person name="Daum C."/>
            <person name="Ng V."/>
            <person name="Clum A."/>
            <person name="Steindorff A."/>
            <person name="Ohm R."/>
            <person name="Martin F."/>
            <person name="Silar P."/>
            <person name="Natvig D."/>
            <person name="Lalanne C."/>
            <person name="Gautier V."/>
            <person name="Ament-Velasquez S.L."/>
            <person name="Kruys A."/>
            <person name="Hutchinson M.I."/>
            <person name="Powell A.J."/>
            <person name="Barry K."/>
            <person name="Miller A.N."/>
            <person name="Grigoriev I.V."/>
            <person name="Debuchy R."/>
            <person name="Gladieux P."/>
            <person name="Thoren M.H."/>
            <person name="Johannesson H."/>
        </authorList>
    </citation>
    <scope>NUCLEOTIDE SEQUENCE</scope>
    <source>
        <strain evidence="5">SMH4131-1</strain>
    </source>
</reference>
<proteinExistence type="predicted"/>
<evidence type="ECO:0000313" key="6">
    <source>
        <dbReference type="Proteomes" id="UP001286456"/>
    </source>
</evidence>
<keyword evidence="3" id="KW-0949">S-adenosyl-L-methionine</keyword>
<dbReference type="Pfam" id="PF00891">
    <property type="entry name" value="Methyltransf_2"/>
    <property type="match status" value="1"/>
</dbReference>
<keyword evidence="6" id="KW-1185">Reference proteome</keyword>
<dbReference type="InterPro" id="IPR036390">
    <property type="entry name" value="WH_DNA-bd_sf"/>
</dbReference>
<dbReference type="GO" id="GO:0008171">
    <property type="term" value="F:O-methyltransferase activity"/>
    <property type="evidence" value="ECO:0007669"/>
    <property type="project" value="InterPro"/>
</dbReference>
<keyword evidence="2" id="KW-0808">Transferase</keyword>
<gene>
    <name evidence="5" type="ORF">B0T19DRAFT_113916</name>
</gene>
<dbReference type="PROSITE" id="PS51683">
    <property type="entry name" value="SAM_OMT_II"/>
    <property type="match status" value="1"/>
</dbReference>
<accession>A0AAE0MJ42</accession>
<evidence type="ECO:0000256" key="1">
    <source>
        <dbReference type="ARBA" id="ARBA00022603"/>
    </source>
</evidence>
<dbReference type="GO" id="GO:0032259">
    <property type="term" value="P:methylation"/>
    <property type="evidence" value="ECO:0007669"/>
    <property type="project" value="UniProtKB-KW"/>
</dbReference>
<dbReference type="Proteomes" id="UP001286456">
    <property type="component" value="Unassembled WGS sequence"/>
</dbReference>
<evidence type="ECO:0000259" key="4">
    <source>
        <dbReference type="Pfam" id="PF00891"/>
    </source>
</evidence>
<dbReference type="SUPFAM" id="SSF46785">
    <property type="entry name" value="Winged helix' DNA-binding domain"/>
    <property type="match status" value="1"/>
</dbReference>
<dbReference type="InterPro" id="IPR001077">
    <property type="entry name" value="COMT_C"/>
</dbReference>